<proteinExistence type="inferred from homology"/>
<dbReference type="PANTHER" id="PTHR43490">
    <property type="entry name" value="(+)-NEOMENTHOL DEHYDROGENASE"/>
    <property type="match status" value="1"/>
</dbReference>
<dbReference type="InterPro" id="IPR002347">
    <property type="entry name" value="SDR_fam"/>
</dbReference>
<keyword evidence="2" id="KW-0521">NADP</keyword>
<name>A0AAW0CSP8_9AGAR</name>
<evidence type="ECO:0000313" key="6">
    <source>
        <dbReference type="Proteomes" id="UP001362999"/>
    </source>
</evidence>
<evidence type="ECO:0000256" key="3">
    <source>
        <dbReference type="ARBA" id="ARBA00023002"/>
    </source>
</evidence>
<comment type="similarity">
    <text evidence="1 4">Belongs to the short-chain dehydrogenases/reductases (SDR) family.</text>
</comment>
<keyword evidence="3" id="KW-0560">Oxidoreductase</keyword>
<dbReference type="Proteomes" id="UP001362999">
    <property type="component" value="Unassembled WGS sequence"/>
</dbReference>
<evidence type="ECO:0000256" key="4">
    <source>
        <dbReference type="RuleBase" id="RU000363"/>
    </source>
</evidence>
<comment type="caution">
    <text evidence="5">The sequence shown here is derived from an EMBL/GenBank/DDBJ whole genome shotgun (WGS) entry which is preliminary data.</text>
</comment>
<dbReference type="PROSITE" id="PS00061">
    <property type="entry name" value="ADH_SHORT"/>
    <property type="match status" value="1"/>
</dbReference>
<dbReference type="AlphaFoldDB" id="A0AAW0CSP8"/>
<dbReference type="InterPro" id="IPR036291">
    <property type="entry name" value="NAD(P)-bd_dom_sf"/>
</dbReference>
<organism evidence="5 6">
    <name type="scientific">Favolaschia claudopus</name>
    <dbReference type="NCBI Taxonomy" id="2862362"/>
    <lineage>
        <taxon>Eukaryota</taxon>
        <taxon>Fungi</taxon>
        <taxon>Dikarya</taxon>
        <taxon>Basidiomycota</taxon>
        <taxon>Agaricomycotina</taxon>
        <taxon>Agaricomycetes</taxon>
        <taxon>Agaricomycetidae</taxon>
        <taxon>Agaricales</taxon>
        <taxon>Marasmiineae</taxon>
        <taxon>Mycenaceae</taxon>
        <taxon>Favolaschia</taxon>
    </lineage>
</organism>
<dbReference type="PRINTS" id="PR00081">
    <property type="entry name" value="GDHRDH"/>
</dbReference>
<gene>
    <name evidence="5" type="ORF">R3P38DRAFT_2612124</name>
</gene>
<evidence type="ECO:0000256" key="2">
    <source>
        <dbReference type="ARBA" id="ARBA00022857"/>
    </source>
</evidence>
<dbReference type="EMBL" id="JAWWNJ010000013">
    <property type="protein sequence ID" value="KAK7042814.1"/>
    <property type="molecule type" value="Genomic_DNA"/>
</dbReference>
<accession>A0AAW0CSP8</accession>
<dbReference type="GO" id="GO:0016491">
    <property type="term" value="F:oxidoreductase activity"/>
    <property type="evidence" value="ECO:0007669"/>
    <property type="project" value="UniProtKB-KW"/>
</dbReference>
<evidence type="ECO:0000256" key="1">
    <source>
        <dbReference type="ARBA" id="ARBA00006484"/>
    </source>
</evidence>
<dbReference type="PANTHER" id="PTHR43490:SF99">
    <property type="entry name" value="SHORT-CHAIN DEHYDROGENASE_REDUCTASE"/>
    <property type="match status" value="1"/>
</dbReference>
<dbReference type="InterPro" id="IPR020904">
    <property type="entry name" value="Sc_DH/Rdtase_CS"/>
</dbReference>
<reference evidence="5 6" key="1">
    <citation type="journal article" date="2024" name="J Genomics">
        <title>Draft genome sequencing and assembly of Favolaschia claudopus CIRM-BRFM 2984 isolated from oak limbs.</title>
        <authorList>
            <person name="Navarro D."/>
            <person name="Drula E."/>
            <person name="Chaduli D."/>
            <person name="Cazenave R."/>
            <person name="Ahrendt S."/>
            <person name="Wang J."/>
            <person name="Lipzen A."/>
            <person name="Daum C."/>
            <person name="Barry K."/>
            <person name="Grigoriev I.V."/>
            <person name="Favel A."/>
            <person name="Rosso M.N."/>
            <person name="Martin F."/>
        </authorList>
    </citation>
    <scope>NUCLEOTIDE SEQUENCE [LARGE SCALE GENOMIC DNA]</scope>
    <source>
        <strain evidence="5 6">CIRM-BRFM 2984</strain>
    </source>
</reference>
<evidence type="ECO:0008006" key="7">
    <source>
        <dbReference type="Google" id="ProtNLM"/>
    </source>
</evidence>
<dbReference type="SUPFAM" id="SSF51735">
    <property type="entry name" value="NAD(P)-binding Rossmann-fold domains"/>
    <property type="match status" value="1"/>
</dbReference>
<evidence type="ECO:0000313" key="5">
    <source>
        <dbReference type="EMBL" id="KAK7042814.1"/>
    </source>
</evidence>
<dbReference type="Gene3D" id="3.40.50.720">
    <property type="entry name" value="NAD(P)-binding Rossmann-like Domain"/>
    <property type="match status" value="1"/>
</dbReference>
<keyword evidence="6" id="KW-1185">Reference proteome</keyword>
<sequence>MSTSPRVILVTGSNAGIGYELVHLLAAKPGNTVYLASRKEDSGREAVEKIKKEKNLDVKFVQLDITDTSSIDAAVAKITKDEGRLNVLVNNAGISEMSKPHSALQPDLSAIRNTLETNLFGLIQNTTAFLPLLRSSHKPDSAPSVILNVSTDMASNSFMASDKSPAFLHKVIAYNTSKAAANSYTISLARELKEEGIKVNAITPGFTTTKLNGYAPGGKTPEQGAQMMVDWCLLGPEGETGEFDSDLRFSILLRVLELGISVSVSHSRIFGRFCEYSDNHPR</sequence>
<dbReference type="PRINTS" id="PR00080">
    <property type="entry name" value="SDRFAMILY"/>
</dbReference>
<dbReference type="Pfam" id="PF00106">
    <property type="entry name" value="adh_short"/>
    <property type="match status" value="1"/>
</dbReference>
<protein>
    <recommendedName>
        <fullName evidence="7">NAD(P)-binding protein</fullName>
    </recommendedName>
</protein>